<comment type="caution">
    <text evidence="1">The sequence shown here is derived from an EMBL/GenBank/DDBJ whole genome shotgun (WGS) entry which is preliminary data.</text>
</comment>
<evidence type="ECO:0000313" key="1">
    <source>
        <dbReference type="EMBL" id="MBU5440094.1"/>
    </source>
</evidence>
<dbReference type="Proteomes" id="UP000749471">
    <property type="component" value="Unassembled WGS sequence"/>
</dbReference>
<reference evidence="1 2" key="1">
    <citation type="submission" date="2021-06" db="EMBL/GenBank/DDBJ databases">
        <authorList>
            <person name="Sun Q."/>
            <person name="Li D."/>
        </authorList>
    </citation>
    <scope>NUCLEOTIDE SEQUENCE [LARGE SCALE GENOMIC DNA]</scope>
    <source>
        <strain evidence="1 2">MSJ-40</strain>
    </source>
</reference>
<dbReference type="EMBL" id="JAHLPM010000025">
    <property type="protein sequence ID" value="MBU5440094.1"/>
    <property type="molecule type" value="Genomic_DNA"/>
</dbReference>
<gene>
    <name evidence="1" type="ORF">KQI42_19045</name>
</gene>
<keyword evidence="2" id="KW-1185">Reference proteome</keyword>
<evidence type="ECO:0000313" key="2">
    <source>
        <dbReference type="Proteomes" id="UP000749471"/>
    </source>
</evidence>
<sequence>MMNYMSTAQFVEFCCRMIYWEKYKDDKNEKHPLQLKVFYNNQNVSEIGDCDEFIACLEKSDFQRIELIMNTLIKIDINNKEKSSPIQFSGCFWSNNNSSHFCIPYYNKNIMQHIVITV</sequence>
<organism evidence="1 2">
    <name type="scientific">Tissierella simiarum</name>
    <dbReference type="NCBI Taxonomy" id="2841534"/>
    <lineage>
        <taxon>Bacteria</taxon>
        <taxon>Bacillati</taxon>
        <taxon>Bacillota</taxon>
        <taxon>Tissierellia</taxon>
        <taxon>Tissierellales</taxon>
        <taxon>Tissierellaceae</taxon>
        <taxon>Tissierella</taxon>
    </lineage>
</organism>
<accession>A0ABS6ECX9</accession>
<proteinExistence type="predicted"/>
<protein>
    <submittedName>
        <fullName evidence="1">Uncharacterized protein</fullName>
    </submittedName>
</protein>
<name>A0ABS6ECX9_9FIRM</name>
<dbReference type="RefSeq" id="WP_216522064.1">
    <property type="nucleotide sequence ID" value="NZ_JAHLPM010000025.1"/>
</dbReference>